<evidence type="ECO:0000313" key="6">
    <source>
        <dbReference type="EMBL" id="KIO10750.1"/>
    </source>
</evidence>
<feature type="domain" description="GAR" evidence="5">
    <location>
        <begin position="781"/>
        <end position="880"/>
    </location>
</feature>
<feature type="region of interest" description="Disordered" evidence="4">
    <location>
        <begin position="337"/>
        <end position="619"/>
    </location>
</feature>
<dbReference type="HOGENOM" id="CLU_333989_0_0_1"/>
<dbReference type="InterPro" id="IPR013889">
    <property type="entry name" value="Karyogamy_KAR9"/>
</dbReference>
<dbReference type="GO" id="GO:0051293">
    <property type="term" value="P:establishment of spindle localization"/>
    <property type="evidence" value="ECO:0007669"/>
    <property type="project" value="TreeGrafter"/>
</dbReference>
<reference evidence="7" key="2">
    <citation type="submission" date="2015-01" db="EMBL/GenBank/DDBJ databases">
        <title>Evolutionary Origins and Diversification of the Mycorrhizal Mutualists.</title>
        <authorList>
            <consortium name="DOE Joint Genome Institute"/>
            <consortium name="Mycorrhizal Genomics Consortium"/>
            <person name="Kohler A."/>
            <person name="Kuo A."/>
            <person name="Nagy L.G."/>
            <person name="Floudas D."/>
            <person name="Copeland A."/>
            <person name="Barry K.W."/>
            <person name="Cichocki N."/>
            <person name="Veneault-Fourrey C."/>
            <person name="LaButti K."/>
            <person name="Lindquist E.A."/>
            <person name="Lipzen A."/>
            <person name="Lundell T."/>
            <person name="Morin E."/>
            <person name="Murat C."/>
            <person name="Riley R."/>
            <person name="Ohm R."/>
            <person name="Sun H."/>
            <person name="Tunlid A."/>
            <person name="Henrissat B."/>
            <person name="Grigoriev I.V."/>
            <person name="Hibbett D.S."/>
            <person name="Martin F."/>
        </authorList>
    </citation>
    <scope>NUCLEOTIDE SEQUENCE [LARGE SCALE GENOMIC DNA]</scope>
    <source>
        <strain evidence="7">Marx 270</strain>
    </source>
</reference>
<dbReference type="GO" id="GO:0005938">
    <property type="term" value="C:cell cortex"/>
    <property type="evidence" value="ECO:0007669"/>
    <property type="project" value="TreeGrafter"/>
</dbReference>
<dbReference type="Pfam" id="PF02187">
    <property type="entry name" value="GAS2"/>
    <property type="match status" value="1"/>
</dbReference>
<dbReference type="GO" id="GO:0043332">
    <property type="term" value="C:mating projection tip"/>
    <property type="evidence" value="ECO:0007669"/>
    <property type="project" value="TreeGrafter"/>
</dbReference>
<keyword evidence="7" id="KW-1185">Reference proteome</keyword>
<dbReference type="OrthoDB" id="5559380at2759"/>
<feature type="compositionally biased region" description="Polar residues" evidence="4">
    <location>
        <begin position="411"/>
        <end position="422"/>
    </location>
</feature>
<evidence type="ECO:0000256" key="3">
    <source>
        <dbReference type="ARBA" id="ARBA00023212"/>
    </source>
</evidence>
<feature type="region of interest" description="Disordered" evidence="4">
    <location>
        <begin position="1"/>
        <end position="43"/>
    </location>
</feature>
<name>A0A0C3PAS4_PISTI</name>
<accession>A0A0C3PAS4</accession>
<evidence type="ECO:0000313" key="7">
    <source>
        <dbReference type="Proteomes" id="UP000054217"/>
    </source>
</evidence>
<dbReference type="EMBL" id="KN831951">
    <property type="protein sequence ID" value="KIO10750.1"/>
    <property type="molecule type" value="Genomic_DNA"/>
</dbReference>
<dbReference type="GO" id="GO:0030473">
    <property type="term" value="P:nuclear migration along microtubule"/>
    <property type="evidence" value="ECO:0007669"/>
    <property type="project" value="TreeGrafter"/>
</dbReference>
<dbReference type="AlphaFoldDB" id="A0A0C3PAS4"/>
<keyword evidence="2" id="KW-0963">Cytoplasm</keyword>
<protein>
    <recommendedName>
        <fullName evidence="5">GAR domain-containing protein</fullName>
    </recommendedName>
</protein>
<dbReference type="GO" id="GO:0008017">
    <property type="term" value="F:microtubule binding"/>
    <property type="evidence" value="ECO:0007669"/>
    <property type="project" value="InterPro"/>
</dbReference>
<feature type="compositionally biased region" description="Low complexity" evidence="4">
    <location>
        <begin position="1"/>
        <end position="15"/>
    </location>
</feature>
<evidence type="ECO:0000256" key="4">
    <source>
        <dbReference type="SAM" id="MobiDB-lite"/>
    </source>
</evidence>
<feature type="compositionally biased region" description="Low complexity" evidence="4">
    <location>
        <begin position="529"/>
        <end position="562"/>
    </location>
</feature>
<dbReference type="Proteomes" id="UP000054217">
    <property type="component" value="Unassembled WGS sequence"/>
</dbReference>
<dbReference type="Pfam" id="PF08580">
    <property type="entry name" value="KAR9"/>
    <property type="match status" value="1"/>
</dbReference>
<evidence type="ECO:0000256" key="2">
    <source>
        <dbReference type="ARBA" id="ARBA00022490"/>
    </source>
</evidence>
<dbReference type="SUPFAM" id="SSF143575">
    <property type="entry name" value="GAS2 domain-like"/>
    <property type="match status" value="1"/>
</dbReference>
<dbReference type="PANTHER" id="PTHR37271">
    <property type="entry name" value="KARYOGAMY PROTEIN KAR9"/>
    <property type="match status" value="1"/>
</dbReference>
<dbReference type="STRING" id="870435.A0A0C3PAS4"/>
<feature type="compositionally biased region" description="Low complexity" evidence="4">
    <location>
        <begin position="29"/>
        <end position="43"/>
    </location>
</feature>
<feature type="compositionally biased region" description="Polar residues" evidence="4">
    <location>
        <begin position="479"/>
        <end position="494"/>
    </location>
</feature>
<sequence length="880" mass="95162">MSLLSPPSTNSTPLSHYHSLTPSPAVPRSSLGTPSPASSSVSISLTAEDEENVTITASHSLAPKPLNGKRKSQEDIRLLAILTHITELSYSLSDIQTRIFEIQELRHKPQTDGGVDAAVTAEIDNALMSMTDRLEAIDRGLKSVNESIAPFRPTGGERLEETTERAIVLRKHAALLQEWDMVQQETDELQQELKEDKWITVFRTVTEQADGMMVSLEKAVNKCQDFIRQVYKRGGESASRASCSSLRSEKSPITLETFNTLLGSFNAKKEHYVPATTKVLAIMDNGVRNRVTKNGEALRRHAEAAKRWRLLRERMDRTEREMEIVRKILVSADQALSETGSSSGNTTANGYLATPPSGSLKGSRASSRTSRGTTATSSLSRSMSPLKKLAKKLTGSVRSPATPPDSLPVSRASSQSLQSQTPSEPPAKTIRRQRSSLFVFGSKGAPLTPDHKGHKYSQSLTPESSPAAKRPDALDANVTIKQKSAKQPWNASTKVETDGVATVKPAPSKRPTAKSVISSDRPPLVPFTPSHRSLSRSSNSNASSRPWSPVTSSISTAPSSNPSIPPLPILFRPPSRAQTPGLGTTPRPRPRTPSGIPVPSLPLHGRSVSARQHGDDDDNDEAELTLMQRAFSPTLTFSTSSPGAHATLRSGTPSGSRLHPPRPPSRSRIPLPSVHVSSESRPSSTLSFYRPESPLDANRNGGQLSRAQTPESALKTRVQQVPVFTAARPAGRASLPGGKVPPSSYRDSSTARTPSRPGSRAGAYTPSLDSHQPMNIYVPSNLKDPLDAEVAAIVNSIPHGLLIERVDPPLKKIPKEGEEIRASYAFSNSLARKVVTCRLTTLMRSGSRTSGETTTKKVMCRVGGGWQDLQLYMLNRQAGL</sequence>
<dbReference type="GO" id="GO:0005816">
    <property type="term" value="C:spindle pole body"/>
    <property type="evidence" value="ECO:0007669"/>
    <property type="project" value="TreeGrafter"/>
</dbReference>
<evidence type="ECO:0000256" key="1">
    <source>
        <dbReference type="ARBA" id="ARBA00004245"/>
    </source>
</evidence>
<dbReference type="InParanoid" id="A0A0C3PAS4"/>
<comment type="subcellular location">
    <subcellularLocation>
        <location evidence="1">Cytoplasm</location>
        <location evidence="1">Cytoskeleton</location>
    </subcellularLocation>
</comment>
<keyword evidence="3" id="KW-0206">Cytoskeleton</keyword>
<dbReference type="InterPro" id="IPR003108">
    <property type="entry name" value="GAR_dom"/>
</dbReference>
<feature type="compositionally biased region" description="Polar residues" evidence="4">
    <location>
        <begin position="700"/>
        <end position="711"/>
    </location>
</feature>
<evidence type="ECO:0000259" key="5">
    <source>
        <dbReference type="PROSITE" id="PS51460"/>
    </source>
</evidence>
<proteinExistence type="predicted"/>
<dbReference type="PANTHER" id="PTHR37271:SF1">
    <property type="entry name" value="KARYOGAMY PROTEIN KAR9"/>
    <property type="match status" value="1"/>
</dbReference>
<feature type="compositionally biased region" description="Polar residues" evidence="4">
    <location>
        <begin position="337"/>
        <end position="349"/>
    </location>
</feature>
<feature type="compositionally biased region" description="Low complexity" evidence="4">
    <location>
        <begin position="362"/>
        <end position="382"/>
    </location>
</feature>
<feature type="compositionally biased region" description="Low complexity" evidence="4">
    <location>
        <begin position="579"/>
        <end position="597"/>
    </location>
</feature>
<feature type="compositionally biased region" description="Low complexity" evidence="4">
    <location>
        <begin position="666"/>
        <end position="684"/>
    </location>
</feature>
<reference evidence="6 7" key="1">
    <citation type="submission" date="2014-04" db="EMBL/GenBank/DDBJ databases">
        <authorList>
            <consortium name="DOE Joint Genome Institute"/>
            <person name="Kuo A."/>
            <person name="Kohler A."/>
            <person name="Costa M.D."/>
            <person name="Nagy L.G."/>
            <person name="Floudas D."/>
            <person name="Copeland A."/>
            <person name="Barry K.W."/>
            <person name="Cichocki N."/>
            <person name="Veneault-Fourrey C."/>
            <person name="LaButti K."/>
            <person name="Lindquist E.A."/>
            <person name="Lipzen A."/>
            <person name="Lundell T."/>
            <person name="Morin E."/>
            <person name="Murat C."/>
            <person name="Sun H."/>
            <person name="Tunlid A."/>
            <person name="Henrissat B."/>
            <person name="Grigoriev I.V."/>
            <person name="Hibbett D.S."/>
            <person name="Martin F."/>
            <person name="Nordberg H.P."/>
            <person name="Cantor M.N."/>
            <person name="Hua S.X."/>
        </authorList>
    </citation>
    <scope>NUCLEOTIDE SEQUENCE [LARGE SCALE GENOMIC DNA]</scope>
    <source>
        <strain evidence="6 7">Marx 270</strain>
    </source>
</reference>
<feature type="region of interest" description="Disordered" evidence="4">
    <location>
        <begin position="634"/>
        <end position="772"/>
    </location>
</feature>
<gene>
    <name evidence="6" type="ORF">M404DRAFT_13517</name>
</gene>
<dbReference type="InterPro" id="IPR036534">
    <property type="entry name" value="GAR_dom_sf"/>
</dbReference>
<dbReference type="PROSITE" id="PS51460">
    <property type="entry name" value="GAR"/>
    <property type="match status" value="1"/>
</dbReference>
<organism evidence="6 7">
    <name type="scientific">Pisolithus tinctorius Marx 270</name>
    <dbReference type="NCBI Taxonomy" id="870435"/>
    <lineage>
        <taxon>Eukaryota</taxon>
        <taxon>Fungi</taxon>
        <taxon>Dikarya</taxon>
        <taxon>Basidiomycota</taxon>
        <taxon>Agaricomycotina</taxon>
        <taxon>Agaricomycetes</taxon>
        <taxon>Agaricomycetidae</taxon>
        <taxon>Boletales</taxon>
        <taxon>Sclerodermatineae</taxon>
        <taxon>Pisolithaceae</taxon>
        <taxon>Pisolithus</taxon>
    </lineage>
</organism>